<evidence type="ECO:0000256" key="3">
    <source>
        <dbReference type="ARBA" id="ARBA00023004"/>
    </source>
</evidence>
<dbReference type="InterPro" id="IPR019546">
    <property type="entry name" value="TAT_signal_bac_arc"/>
</dbReference>
<keyword evidence="2" id="KW-0378">Hydrolase</keyword>
<dbReference type="Proteomes" id="UP000322545">
    <property type="component" value="Unassembled WGS sequence"/>
</dbReference>
<dbReference type="GO" id="GO:0046872">
    <property type="term" value="F:metal ion binding"/>
    <property type="evidence" value="ECO:0007669"/>
    <property type="project" value="UniProtKB-KW"/>
</dbReference>
<dbReference type="EMBL" id="FRCB01000002">
    <property type="protein sequence ID" value="SHL70108.1"/>
    <property type="molecule type" value="Genomic_DNA"/>
</dbReference>
<dbReference type="NCBIfam" id="TIGR01409">
    <property type="entry name" value="TAT_signal_seq"/>
    <property type="match status" value="1"/>
</dbReference>
<accession>A0A1M7CS07</accession>
<name>A0A1M7CS07_9RHOB</name>
<evidence type="ECO:0000256" key="2">
    <source>
        <dbReference type="ARBA" id="ARBA00022801"/>
    </source>
</evidence>
<comment type="similarity">
    <text evidence="4">Belongs to the cyclic nucleotide phosphodiesterase class-III family.</text>
</comment>
<evidence type="ECO:0000256" key="4">
    <source>
        <dbReference type="ARBA" id="ARBA00025742"/>
    </source>
</evidence>
<dbReference type="Pfam" id="PF00149">
    <property type="entry name" value="Metallophos"/>
    <property type="match status" value="1"/>
</dbReference>
<dbReference type="PROSITE" id="PS51318">
    <property type="entry name" value="TAT"/>
    <property type="match status" value="1"/>
</dbReference>
<dbReference type="InterPro" id="IPR050884">
    <property type="entry name" value="CNP_phosphodiesterase-III"/>
</dbReference>
<proteinExistence type="inferred from homology"/>
<evidence type="ECO:0000259" key="5">
    <source>
        <dbReference type="Pfam" id="PF00149"/>
    </source>
</evidence>
<protein>
    <submittedName>
        <fullName evidence="6">Tat (Twin-arginine translocation) pathway signal sequence</fullName>
    </submittedName>
</protein>
<dbReference type="InterPro" id="IPR006311">
    <property type="entry name" value="TAT_signal"/>
</dbReference>
<evidence type="ECO:0000313" key="6">
    <source>
        <dbReference type="EMBL" id="SHL70108.1"/>
    </source>
</evidence>
<keyword evidence="1" id="KW-0479">Metal-binding</keyword>
<evidence type="ECO:0000313" key="7">
    <source>
        <dbReference type="Proteomes" id="UP000322545"/>
    </source>
</evidence>
<dbReference type="AlphaFoldDB" id="A0A1M7CS07"/>
<dbReference type="PANTHER" id="PTHR42988:SF2">
    <property type="entry name" value="CYCLIC NUCLEOTIDE PHOSPHODIESTERASE CBUA0032-RELATED"/>
    <property type="match status" value="1"/>
</dbReference>
<reference evidence="6 7" key="1">
    <citation type="submission" date="2016-11" db="EMBL/GenBank/DDBJ databases">
        <authorList>
            <person name="Varghese N."/>
            <person name="Submissions S."/>
        </authorList>
    </citation>
    <scope>NUCLEOTIDE SEQUENCE [LARGE SCALE GENOMIC DNA]</scope>
    <source>
        <strain evidence="6 7">DSM 28249</strain>
    </source>
</reference>
<gene>
    <name evidence="6" type="ORF">SAMN05443432_102280</name>
</gene>
<organism evidence="6 7">
    <name type="scientific">Roseovarius litoreus</name>
    <dbReference type="NCBI Taxonomy" id="1155722"/>
    <lineage>
        <taxon>Bacteria</taxon>
        <taxon>Pseudomonadati</taxon>
        <taxon>Pseudomonadota</taxon>
        <taxon>Alphaproteobacteria</taxon>
        <taxon>Rhodobacterales</taxon>
        <taxon>Roseobacteraceae</taxon>
        <taxon>Roseovarius</taxon>
    </lineage>
</organism>
<dbReference type="PANTHER" id="PTHR42988">
    <property type="entry name" value="PHOSPHOHYDROLASE"/>
    <property type="match status" value="1"/>
</dbReference>
<evidence type="ECO:0000256" key="1">
    <source>
        <dbReference type="ARBA" id="ARBA00022723"/>
    </source>
</evidence>
<dbReference type="InterPro" id="IPR004843">
    <property type="entry name" value="Calcineurin-like_PHP"/>
</dbReference>
<dbReference type="Gene3D" id="3.60.21.10">
    <property type="match status" value="1"/>
</dbReference>
<dbReference type="InterPro" id="IPR029052">
    <property type="entry name" value="Metallo-depent_PP-like"/>
</dbReference>
<dbReference type="SUPFAM" id="SSF56300">
    <property type="entry name" value="Metallo-dependent phosphatases"/>
    <property type="match status" value="1"/>
</dbReference>
<sequence length="313" mass="34335">MMSGMSRRGFLKAIAAGGSLIGSPGLAGTSWRIRGSDRGDLRLVFYTDIHADGTAETSHALAMAAMAINAQRADLVLCGGDLIAGGASLRPEQAAPRWDAYMDMVRAIEAEHHAVIGNHDLVGVRPSDGSDALADPRRDFKQRLGLRQSHGTFDALGYRFILLDSLRVSDDTHQYHGWVSSEQIAWLRELLSSIHAATPIVLVLHMPLLTSFFGATRGATFEAPPNRVVINNTEVLKLFADHNLILVLQGHLHVTEALHWRGTTFLTGGAVCGNWWNGAYFETAEGFNSITLRGDRIDWDYVDYGWTARAEDR</sequence>
<keyword evidence="7" id="KW-1185">Reference proteome</keyword>
<keyword evidence="3" id="KW-0408">Iron</keyword>
<dbReference type="GO" id="GO:0016787">
    <property type="term" value="F:hydrolase activity"/>
    <property type="evidence" value="ECO:0007669"/>
    <property type="project" value="UniProtKB-KW"/>
</dbReference>
<feature type="domain" description="Calcineurin-like phosphoesterase" evidence="5">
    <location>
        <begin position="41"/>
        <end position="254"/>
    </location>
</feature>